<dbReference type="OrthoDB" id="7545269at2"/>
<proteinExistence type="predicted"/>
<gene>
    <name evidence="4" type="ORF">WS67_07785</name>
</gene>
<evidence type="ECO:0000256" key="1">
    <source>
        <dbReference type="ARBA" id="ARBA00022679"/>
    </source>
</evidence>
<dbReference type="EMBL" id="LOWA01000018">
    <property type="protein sequence ID" value="KVE28933.1"/>
    <property type="molecule type" value="Genomic_DNA"/>
</dbReference>
<name>A0A103E5W8_9BURK</name>
<dbReference type="Gene3D" id="2.160.10.10">
    <property type="entry name" value="Hexapeptide repeat proteins"/>
    <property type="match status" value="3"/>
</dbReference>
<dbReference type="Proteomes" id="UP000062788">
    <property type="component" value="Unassembled WGS sequence"/>
</dbReference>
<dbReference type="RefSeq" id="WP_059515506.1">
    <property type="nucleotide sequence ID" value="NZ_LOWA01000018.1"/>
</dbReference>
<keyword evidence="5" id="KW-1185">Reference proteome</keyword>
<protein>
    <recommendedName>
        <fullName evidence="6">Acyltransferase</fullName>
    </recommendedName>
</protein>
<keyword evidence="2" id="KW-0677">Repeat</keyword>
<dbReference type="PROSITE" id="PS00101">
    <property type="entry name" value="HEXAPEP_TRANSFERASES"/>
    <property type="match status" value="2"/>
</dbReference>
<dbReference type="Pfam" id="PF00132">
    <property type="entry name" value="Hexapep"/>
    <property type="match status" value="2"/>
</dbReference>
<keyword evidence="3" id="KW-0012">Acyltransferase</keyword>
<comment type="caution">
    <text evidence="4">The sequence shown here is derived from an EMBL/GenBank/DDBJ whole genome shotgun (WGS) entry which is preliminary data.</text>
</comment>
<accession>A0A103E5W8</accession>
<dbReference type="InterPro" id="IPR018357">
    <property type="entry name" value="Hexapep_transf_CS"/>
</dbReference>
<evidence type="ECO:0000256" key="2">
    <source>
        <dbReference type="ARBA" id="ARBA00022737"/>
    </source>
</evidence>
<reference evidence="4 5" key="1">
    <citation type="submission" date="2015-11" db="EMBL/GenBank/DDBJ databases">
        <title>Expanding the genomic diversity of Burkholderia species for the development of highly accurate diagnostics.</title>
        <authorList>
            <person name="Sahl J."/>
            <person name="Keim P."/>
            <person name="Wagner D."/>
        </authorList>
    </citation>
    <scope>NUCLEOTIDE SEQUENCE [LARGE SCALE GENOMIC DNA]</scope>
    <source>
        <strain evidence="4 5">TSV85</strain>
    </source>
</reference>
<evidence type="ECO:0008006" key="6">
    <source>
        <dbReference type="Google" id="ProtNLM"/>
    </source>
</evidence>
<dbReference type="AlphaFoldDB" id="A0A103E5W8"/>
<dbReference type="SUPFAM" id="SSF51161">
    <property type="entry name" value="Trimeric LpxA-like enzymes"/>
    <property type="match status" value="2"/>
</dbReference>
<dbReference type="InterPro" id="IPR001451">
    <property type="entry name" value="Hexapep"/>
</dbReference>
<dbReference type="InterPro" id="IPR011004">
    <property type="entry name" value="Trimer_LpxA-like_sf"/>
</dbReference>
<evidence type="ECO:0000313" key="5">
    <source>
        <dbReference type="Proteomes" id="UP000062788"/>
    </source>
</evidence>
<sequence length="331" mass="34519">MTTRQPSEKDALSGDALIEIHSEISNGSEIGPGVWVRAASTVTETKIGKSCFVGFRSILEFADIEEGSMFASRVHLRGTRERRIRIGRNVWLGTNVTVAAGVTIGDGAVVAAGALVMTDVAADEIAVGRPARIVSKRQAAEDGFPDPSPILSKVRHRAQMGLPTFLEESSLSPQRAIAEGGLENWRVSGSTFVDAELTGGVDVSIDDGCILIGRSAKKGGVSPKGGIHLGSGVHIAPLVIVEGAGGLVVGERCVIGRGVTIVTSTHDHRFRSLPWVEAPVTIGPGCTIGEGSVIVGPVNIGEGATVEPYSVVIRDVQAGHQSRGVVSIQEK</sequence>
<dbReference type="InterPro" id="IPR051159">
    <property type="entry name" value="Hexapeptide_acetyltransf"/>
</dbReference>
<dbReference type="PANTHER" id="PTHR23416">
    <property type="entry name" value="SIALIC ACID SYNTHASE-RELATED"/>
    <property type="match status" value="1"/>
</dbReference>
<dbReference type="CDD" id="cd04647">
    <property type="entry name" value="LbH_MAT_like"/>
    <property type="match status" value="1"/>
</dbReference>
<evidence type="ECO:0000256" key="3">
    <source>
        <dbReference type="ARBA" id="ARBA00023315"/>
    </source>
</evidence>
<keyword evidence="1" id="KW-0808">Transferase</keyword>
<evidence type="ECO:0000313" key="4">
    <source>
        <dbReference type="EMBL" id="KVE28933.1"/>
    </source>
</evidence>
<organism evidence="4 5">
    <name type="scientific">Burkholderia singularis</name>
    <dbReference type="NCBI Taxonomy" id="1503053"/>
    <lineage>
        <taxon>Bacteria</taxon>
        <taxon>Pseudomonadati</taxon>
        <taxon>Pseudomonadota</taxon>
        <taxon>Betaproteobacteria</taxon>
        <taxon>Burkholderiales</taxon>
        <taxon>Burkholderiaceae</taxon>
        <taxon>Burkholderia</taxon>
        <taxon>pseudomallei group</taxon>
    </lineage>
</organism>
<dbReference type="GO" id="GO:0016746">
    <property type="term" value="F:acyltransferase activity"/>
    <property type="evidence" value="ECO:0007669"/>
    <property type="project" value="UniProtKB-KW"/>
</dbReference>